<name>A0A1Y3ANC2_EURMA</name>
<feature type="domain" description="Ig-like" evidence="4">
    <location>
        <begin position="15"/>
        <end position="100"/>
    </location>
</feature>
<dbReference type="SMART" id="SM00409">
    <property type="entry name" value="IG"/>
    <property type="match status" value="2"/>
</dbReference>
<evidence type="ECO:0000256" key="3">
    <source>
        <dbReference type="ARBA" id="ARBA00023319"/>
    </source>
</evidence>
<dbReference type="InterPro" id="IPR036179">
    <property type="entry name" value="Ig-like_dom_sf"/>
</dbReference>
<gene>
    <name evidence="5" type="ORF">BLA29_006867</name>
</gene>
<dbReference type="InterPro" id="IPR007110">
    <property type="entry name" value="Ig-like_dom"/>
</dbReference>
<feature type="domain" description="Ig-like" evidence="4">
    <location>
        <begin position="269"/>
        <end position="344"/>
    </location>
</feature>
<dbReference type="FunFam" id="2.60.40.10:FF:000612">
    <property type="entry name" value="palladin isoform X1"/>
    <property type="match status" value="1"/>
</dbReference>
<organism evidence="5 6">
    <name type="scientific">Euroglyphus maynei</name>
    <name type="common">Mayne's house dust mite</name>
    <dbReference type="NCBI Taxonomy" id="6958"/>
    <lineage>
        <taxon>Eukaryota</taxon>
        <taxon>Metazoa</taxon>
        <taxon>Ecdysozoa</taxon>
        <taxon>Arthropoda</taxon>
        <taxon>Chelicerata</taxon>
        <taxon>Arachnida</taxon>
        <taxon>Acari</taxon>
        <taxon>Acariformes</taxon>
        <taxon>Sarcoptiformes</taxon>
        <taxon>Astigmata</taxon>
        <taxon>Psoroptidia</taxon>
        <taxon>Analgoidea</taxon>
        <taxon>Pyroglyphidae</taxon>
        <taxon>Pyroglyphinae</taxon>
        <taxon>Euroglyphus</taxon>
    </lineage>
</organism>
<dbReference type="InterPro" id="IPR013783">
    <property type="entry name" value="Ig-like_fold"/>
</dbReference>
<dbReference type="PROSITE" id="PS50835">
    <property type="entry name" value="IG_LIKE"/>
    <property type="match status" value="3"/>
</dbReference>
<dbReference type="SMART" id="SM00408">
    <property type="entry name" value="IGc2"/>
    <property type="match status" value="2"/>
</dbReference>
<evidence type="ECO:0000313" key="6">
    <source>
        <dbReference type="Proteomes" id="UP000194236"/>
    </source>
</evidence>
<reference evidence="5 6" key="1">
    <citation type="submission" date="2017-03" db="EMBL/GenBank/DDBJ databases">
        <title>Genome Survey of Euroglyphus maynei.</title>
        <authorList>
            <person name="Arlian L.G."/>
            <person name="Morgan M.S."/>
            <person name="Rider S.D."/>
        </authorList>
    </citation>
    <scope>NUCLEOTIDE SEQUENCE [LARGE SCALE GENOMIC DNA]</scope>
    <source>
        <strain evidence="5">Arlian Lab</strain>
        <tissue evidence="5">Whole body</tissue>
    </source>
</reference>
<evidence type="ECO:0000256" key="1">
    <source>
        <dbReference type="ARBA" id="ARBA00004496"/>
    </source>
</evidence>
<evidence type="ECO:0000259" key="4">
    <source>
        <dbReference type="PROSITE" id="PS50835"/>
    </source>
</evidence>
<evidence type="ECO:0000256" key="2">
    <source>
        <dbReference type="ARBA" id="ARBA00022490"/>
    </source>
</evidence>
<accession>A0A1Y3ANC2</accession>
<dbReference type="InterPro" id="IPR003598">
    <property type="entry name" value="Ig_sub2"/>
</dbReference>
<dbReference type="EMBL" id="MUJZ01068082">
    <property type="protein sequence ID" value="OTF69930.1"/>
    <property type="molecule type" value="Genomic_DNA"/>
</dbReference>
<protein>
    <recommendedName>
        <fullName evidence="4">Ig-like domain-containing protein</fullName>
    </recommendedName>
</protein>
<dbReference type="SUPFAM" id="SSF48726">
    <property type="entry name" value="Immunoglobulin"/>
    <property type="match status" value="3"/>
</dbReference>
<dbReference type="Pfam" id="PF07679">
    <property type="entry name" value="I-set"/>
    <property type="match status" value="3"/>
</dbReference>
<sequence length="344" mass="39637">MVIVDELPTTSGIRPNFYLIPYDMEAMENQIVRFELRVSGRPEPEILWFKNDQQLYNCEHFKLVVNEEGSHALLIMGADPQDSGVYKCIAKNQNGQSSFTVRLLVLEKEPTVSPKFVERFQNTTIKSGESIVFHCRAVGTPSPILTWQKDGIQIDPNPPSIEIHNDQCSSSLYLNNVTVRDAGWYQCTAQNQSGTVTTRARLNIESDQKLLLQQGEPLKLNIPKTHRRIEQEPEQQSETIILRHVQRYYEEIPPEQRDFITYEEHKTKPIFATHLRDVSIRKGMTGHFEAYLKAADYSNMKIEWYLNDKLLENGERFIITDKYGYIALTILNVQPEDSGIVTCK</sequence>
<comment type="caution">
    <text evidence="5">The sequence shown here is derived from an EMBL/GenBank/DDBJ whole genome shotgun (WGS) entry which is preliminary data.</text>
</comment>
<feature type="non-terminal residue" evidence="5">
    <location>
        <position position="344"/>
    </location>
</feature>
<dbReference type="PANTHER" id="PTHR47633">
    <property type="entry name" value="IMMUNOGLOBULIN"/>
    <property type="match status" value="1"/>
</dbReference>
<proteinExistence type="predicted"/>
<keyword evidence="2" id="KW-0963">Cytoplasm</keyword>
<comment type="subcellular location">
    <subcellularLocation>
        <location evidence="1">Cytoplasm</location>
    </subcellularLocation>
</comment>
<evidence type="ECO:0000313" key="5">
    <source>
        <dbReference type="EMBL" id="OTF69930.1"/>
    </source>
</evidence>
<feature type="domain" description="Ig-like" evidence="4">
    <location>
        <begin position="114"/>
        <end position="203"/>
    </location>
</feature>
<dbReference type="Proteomes" id="UP000194236">
    <property type="component" value="Unassembled WGS sequence"/>
</dbReference>
<dbReference type="InterPro" id="IPR013098">
    <property type="entry name" value="Ig_I-set"/>
</dbReference>
<dbReference type="Gene3D" id="2.60.40.10">
    <property type="entry name" value="Immunoglobulins"/>
    <property type="match status" value="3"/>
</dbReference>
<dbReference type="FunFam" id="2.60.40.10:FF:000425">
    <property type="entry name" value="Myosin light chain kinase"/>
    <property type="match status" value="1"/>
</dbReference>
<dbReference type="OrthoDB" id="6481371at2759"/>
<dbReference type="AlphaFoldDB" id="A0A1Y3ANC2"/>
<dbReference type="InterPro" id="IPR003599">
    <property type="entry name" value="Ig_sub"/>
</dbReference>
<dbReference type="GO" id="GO:0005737">
    <property type="term" value="C:cytoplasm"/>
    <property type="evidence" value="ECO:0007669"/>
    <property type="project" value="UniProtKB-SubCell"/>
</dbReference>
<dbReference type="CDD" id="cd00096">
    <property type="entry name" value="Ig"/>
    <property type="match status" value="1"/>
</dbReference>
<keyword evidence="6" id="KW-1185">Reference proteome</keyword>
<keyword evidence="3" id="KW-0393">Immunoglobulin domain</keyword>